<dbReference type="RefSeq" id="WP_191811656.1">
    <property type="nucleotide sequence ID" value="NZ_JACSQT010000002.1"/>
</dbReference>
<feature type="chain" id="PRO_5045288462" evidence="3">
    <location>
        <begin position="25"/>
        <end position="104"/>
    </location>
</feature>
<dbReference type="NCBIfam" id="TIGR01167">
    <property type="entry name" value="LPXTG_anchor"/>
    <property type="match status" value="1"/>
</dbReference>
<keyword evidence="2" id="KW-1133">Transmembrane helix</keyword>
<evidence type="ECO:0000256" key="2">
    <source>
        <dbReference type="SAM" id="Phobius"/>
    </source>
</evidence>
<gene>
    <name evidence="4" type="ORF">H9655_05250</name>
</gene>
<feature type="compositionally biased region" description="Basic and acidic residues" evidence="1">
    <location>
        <begin position="47"/>
        <end position="61"/>
    </location>
</feature>
<keyword evidence="5" id="KW-1185">Reference proteome</keyword>
<comment type="caution">
    <text evidence="4">The sequence shown here is derived from an EMBL/GenBank/DDBJ whole genome shotgun (WGS) entry which is preliminary data.</text>
</comment>
<protein>
    <submittedName>
        <fullName evidence="4">LPXTG cell wall anchor domain-containing protein</fullName>
    </submittedName>
</protein>
<evidence type="ECO:0000256" key="1">
    <source>
        <dbReference type="SAM" id="MobiDB-lite"/>
    </source>
</evidence>
<name>A0ABR8QLP5_9BACI</name>
<organism evidence="4 5">
    <name type="scientific">Cytobacillus stercorigallinarum</name>
    <dbReference type="NCBI Taxonomy" id="2762240"/>
    <lineage>
        <taxon>Bacteria</taxon>
        <taxon>Bacillati</taxon>
        <taxon>Bacillota</taxon>
        <taxon>Bacilli</taxon>
        <taxon>Bacillales</taxon>
        <taxon>Bacillaceae</taxon>
        <taxon>Cytobacillus</taxon>
    </lineage>
</organism>
<keyword evidence="2" id="KW-0812">Transmembrane</keyword>
<proteinExistence type="predicted"/>
<dbReference type="Proteomes" id="UP000657931">
    <property type="component" value="Unassembled WGS sequence"/>
</dbReference>
<sequence>MKKQIIILSILISLLIFLPTLSNAESNGEYNSKSRVGFYGEYIYEHDKNPSPETSGLEKHSSPSTLKEFNRLPQTGEQTGFLHVLFGFCIISLAILLLRMNYSQ</sequence>
<dbReference type="EMBL" id="JACSQT010000002">
    <property type="protein sequence ID" value="MBD7936424.1"/>
    <property type="molecule type" value="Genomic_DNA"/>
</dbReference>
<evidence type="ECO:0000313" key="4">
    <source>
        <dbReference type="EMBL" id="MBD7936424.1"/>
    </source>
</evidence>
<keyword evidence="3" id="KW-0732">Signal</keyword>
<feature type="region of interest" description="Disordered" evidence="1">
    <location>
        <begin position="47"/>
        <end position="68"/>
    </location>
</feature>
<feature type="transmembrane region" description="Helical" evidence="2">
    <location>
        <begin position="80"/>
        <end position="98"/>
    </location>
</feature>
<evidence type="ECO:0000256" key="3">
    <source>
        <dbReference type="SAM" id="SignalP"/>
    </source>
</evidence>
<accession>A0ABR8QLP5</accession>
<keyword evidence="2" id="KW-0472">Membrane</keyword>
<reference evidence="4 5" key="1">
    <citation type="submission" date="2020-08" db="EMBL/GenBank/DDBJ databases">
        <title>A Genomic Blueprint of the Chicken Gut Microbiome.</title>
        <authorList>
            <person name="Gilroy R."/>
            <person name="Ravi A."/>
            <person name="Getino M."/>
            <person name="Pursley I."/>
            <person name="Horton D.L."/>
            <person name="Alikhan N.-F."/>
            <person name="Baker D."/>
            <person name="Gharbi K."/>
            <person name="Hall N."/>
            <person name="Watson M."/>
            <person name="Adriaenssens E.M."/>
            <person name="Foster-Nyarko E."/>
            <person name="Jarju S."/>
            <person name="Secka A."/>
            <person name="Antonio M."/>
            <person name="Oren A."/>
            <person name="Chaudhuri R."/>
            <person name="La Ragione R.M."/>
            <person name="Hildebrand F."/>
            <person name="Pallen M.J."/>
        </authorList>
    </citation>
    <scope>NUCLEOTIDE SEQUENCE [LARGE SCALE GENOMIC DNA]</scope>
    <source>
        <strain evidence="4 5">Sa5YUA1</strain>
    </source>
</reference>
<evidence type="ECO:0000313" key="5">
    <source>
        <dbReference type="Proteomes" id="UP000657931"/>
    </source>
</evidence>
<feature type="signal peptide" evidence="3">
    <location>
        <begin position="1"/>
        <end position="24"/>
    </location>
</feature>